<dbReference type="Proteomes" id="UP000319859">
    <property type="component" value="Unassembled WGS sequence"/>
</dbReference>
<name>A0A560FI88_9PROT</name>
<protein>
    <recommendedName>
        <fullName evidence="3">DUF2199 domain-containing protein</fullName>
    </recommendedName>
</protein>
<evidence type="ECO:0000313" key="2">
    <source>
        <dbReference type="Proteomes" id="UP000319859"/>
    </source>
</evidence>
<dbReference type="OrthoDB" id="4404538at2"/>
<dbReference type="RefSeq" id="WP_145749964.1">
    <property type="nucleotide sequence ID" value="NZ_VITN01000005.1"/>
</dbReference>
<evidence type="ECO:0000313" key="1">
    <source>
        <dbReference type="EMBL" id="TWB21331.1"/>
    </source>
</evidence>
<dbReference type="EMBL" id="VITN01000005">
    <property type="protein sequence ID" value="TWB21331.1"/>
    <property type="molecule type" value="Genomic_DNA"/>
</dbReference>
<proteinExistence type="predicted"/>
<sequence length="166" mass="18388">MSEAFICSVCGQTHEGLPTQWAWKLPDVVWAIPEGDRESAADFTEDVCAYDGRFFIRCVLPIPFTHQADFFGWGVWAEVGRSTFLRYLDLYEADGSTEPPLPGTLANVISLYGTPLGQPVLIQFGTASERPMLRLTNDDMSPLAREQRAGMGADRHHEILKALGAL</sequence>
<evidence type="ECO:0008006" key="3">
    <source>
        <dbReference type="Google" id="ProtNLM"/>
    </source>
</evidence>
<gene>
    <name evidence="1" type="ORF">FBZ89_105206</name>
</gene>
<comment type="caution">
    <text evidence="1">The sequence shown here is derived from an EMBL/GenBank/DDBJ whole genome shotgun (WGS) entry which is preliminary data.</text>
</comment>
<reference evidence="1 2" key="1">
    <citation type="submission" date="2019-06" db="EMBL/GenBank/DDBJ databases">
        <title>Genomic Encyclopedia of Type Strains, Phase IV (KMG-V): Genome sequencing to study the core and pangenomes of soil and plant-associated prokaryotes.</title>
        <authorList>
            <person name="Whitman W."/>
        </authorList>
    </citation>
    <scope>NUCLEOTIDE SEQUENCE [LARGE SCALE GENOMIC DNA]</scope>
    <source>
        <strain evidence="1 2">BR 11880</strain>
    </source>
</reference>
<organism evidence="1 2">
    <name type="scientific">Nitrospirillum amazonense</name>
    <dbReference type="NCBI Taxonomy" id="28077"/>
    <lineage>
        <taxon>Bacteria</taxon>
        <taxon>Pseudomonadati</taxon>
        <taxon>Pseudomonadota</taxon>
        <taxon>Alphaproteobacteria</taxon>
        <taxon>Rhodospirillales</taxon>
        <taxon>Azospirillaceae</taxon>
        <taxon>Nitrospirillum</taxon>
    </lineage>
</organism>
<dbReference type="Pfam" id="PF09965">
    <property type="entry name" value="DUF2199"/>
    <property type="match status" value="1"/>
</dbReference>
<dbReference type="AlphaFoldDB" id="A0A560FI88"/>
<dbReference type="InterPro" id="IPR018697">
    <property type="entry name" value="DUF2199"/>
</dbReference>
<accession>A0A560FI88</accession>